<dbReference type="GeneID" id="28964567"/>
<reference evidence="3" key="3">
    <citation type="submission" date="2024-02" db="EMBL/GenBank/DDBJ databases">
        <title>Comparative genomics of Cryptococcus and Kwoniella reveals pathogenesis evolution and contrasting modes of karyotype evolution via chromosome fusion or intercentromeric recombination.</title>
        <authorList>
            <person name="Coelho M.A."/>
            <person name="David-Palma M."/>
            <person name="Shea T."/>
            <person name="Bowers K."/>
            <person name="McGinley-Smith S."/>
            <person name="Mohammad A.W."/>
            <person name="Gnirke A."/>
            <person name="Yurkov A.M."/>
            <person name="Nowrousian M."/>
            <person name="Sun S."/>
            <person name="Cuomo C.A."/>
            <person name="Heitman J."/>
        </authorList>
    </citation>
    <scope>NUCLEOTIDE SEQUENCE</scope>
    <source>
        <strain evidence="3">CBS 10117</strain>
    </source>
</reference>
<keyword evidence="4" id="KW-1185">Reference proteome</keyword>
<dbReference type="KEGG" id="kdj:28964567"/>
<evidence type="ECO:0000313" key="3">
    <source>
        <dbReference type="EMBL" id="WWC58325.1"/>
    </source>
</evidence>
<dbReference type="Proteomes" id="UP000078595">
    <property type="component" value="Chromosome 1"/>
</dbReference>
<feature type="compositionally biased region" description="Acidic residues" evidence="1">
    <location>
        <begin position="317"/>
        <end position="328"/>
    </location>
</feature>
<gene>
    <name evidence="2" type="ORF">I303_00868</name>
    <name evidence="3" type="ORF">I303_100865</name>
</gene>
<accession>A0A1A6AG85</accession>
<evidence type="ECO:0000256" key="1">
    <source>
        <dbReference type="SAM" id="MobiDB-lite"/>
    </source>
</evidence>
<proteinExistence type="predicted"/>
<dbReference type="EMBL" id="CP144530">
    <property type="protein sequence ID" value="WWC58325.1"/>
    <property type="molecule type" value="Genomic_DNA"/>
</dbReference>
<feature type="compositionally biased region" description="Acidic residues" evidence="1">
    <location>
        <begin position="453"/>
        <end position="480"/>
    </location>
</feature>
<dbReference type="RefSeq" id="XP_018266888.1">
    <property type="nucleotide sequence ID" value="XM_018404234.1"/>
</dbReference>
<dbReference type="OrthoDB" id="2575647at2759"/>
<organism evidence="2">
    <name type="scientific">Kwoniella dejecticola CBS 10117</name>
    <dbReference type="NCBI Taxonomy" id="1296121"/>
    <lineage>
        <taxon>Eukaryota</taxon>
        <taxon>Fungi</taxon>
        <taxon>Dikarya</taxon>
        <taxon>Basidiomycota</taxon>
        <taxon>Agaricomycotina</taxon>
        <taxon>Tremellomycetes</taxon>
        <taxon>Tremellales</taxon>
        <taxon>Cryptococcaceae</taxon>
        <taxon>Kwoniella</taxon>
    </lineage>
</organism>
<evidence type="ECO:0000313" key="4">
    <source>
        <dbReference type="Proteomes" id="UP000078595"/>
    </source>
</evidence>
<evidence type="ECO:0000313" key="2">
    <source>
        <dbReference type="EMBL" id="OBR89046.1"/>
    </source>
</evidence>
<protein>
    <submittedName>
        <fullName evidence="2">Uncharacterized protein</fullName>
    </submittedName>
</protein>
<dbReference type="VEuPathDB" id="FungiDB:I303_00868"/>
<sequence>MSGLDKGAKEQMRTLPIFEGLFGKQTNTLLRPFSRFSISSLFGSSSPSAAIPPNSLIEPLLAQASSLQPNAVPLTHELIKNLEGLKEFATRFKDFVISQEVAQSETQVQEGIHKLCQAYLAGIYLISSCLWAIDPSTDFVQSKEQTDFKAALPQCILGFFIVYSLDLDPPDNGLDKHLLGSIFTPTATQYNYLSPLLAHPPRLIADLQSQPTRPIAHSKLKPPMHSPVVASFPESTIEHETSYIVSLLNVYLEGIQNIQSLAGPIMAKNKMMREEDARRPRRIEMEVQIMRCDLLLSMTTKQIDEVKRRAMNKVQEEDAEDEIEEDEGNRDAFETRQTNAGVSVLEDSDEVDIKPRLSGESDLPFDEFLLSAQSASKYGKNRHDDSGIKWEDQAEKSLVQCLESAKQLLDKGRGEVLSSQVEALDWLGQSGVISSEDEKRSTRTSRSPTHVDDPDEASTSDDESEDSFSSETESEPEETEELLHPCPLRTIFRLQDRYEEQRLAVWLHLPSAKRGKMGWFMRGEDGRVGAIWDAFGLAALMQFDSETLLRYGLGADKLDKWVELAAVKNAKKIKRRGKKNV</sequence>
<name>A0A1A6AG85_9TREE</name>
<feature type="region of interest" description="Disordered" evidence="1">
    <location>
        <begin position="434"/>
        <end position="482"/>
    </location>
</feature>
<dbReference type="AlphaFoldDB" id="A0A1A6AG85"/>
<reference evidence="3" key="2">
    <citation type="submission" date="2013-07" db="EMBL/GenBank/DDBJ databases">
        <authorList>
            <consortium name="The Broad Institute Genome Sequencing Platform"/>
            <person name="Cuomo C."/>
            <person name="Litvintseva A."/>
            <person name="Chen Y."/>
            <person name="Heitman J."/>
            <person name="Sun S."/>
            <person name="Springer D."/>
            <person name="Dromer F."/>
            <person name="Young S.K."/>
            <person name="Zeng Q."/>
            <person name="Gargeya S."/>
            <person name="Fitzgerald M."/>
            <person name="Abouelleil A."/>
            <person name="Alvarado L."/>
            <person name="Berlin A.M."/>
            <person name="Chapman S.B."/>
            <person name="Dewar J."/>
            <person name="Goldberg J."/>
            <person name="Griggs A."/>
            <person name="Gujja S."/>
            <person name="Hansen M."/>
            <person name="Howarth C."/>
            <person name="Imamovic A."/>
            <person name="Larimer J."/>
            <person name="McCowan C."/>
            <person name="Murphy C."/>
            <person name="Pearson M."/>
            <person name="Priest M."/>
            <person name="Roberts A."/>
            <person name="Saif S."/>
            <person name="Shea T."/>
            <person name="Sykes S."/>
            <person name="Wortman J."/>
            <person name="Nusbaum C."/>
            <person name="Birren B."/>
        </authorList>
    </citation>
    <scope>NUCLEOTIDE SEQUENCE</scope>
    <source>
        <strain evidence="3">CBS 10117</strain>
    </source>
</reference>
<dbReference type="EMBL" id="KI894027">
    <property type="protein sequence ID" value="OBR89046.1"/>
    <property type="molecule type" value="Genomic_DNA"/>
</dbReference>
<reference evidence="2" key="1">
    <citation type="submission" date="2013-07" db="EMBL/GenBank/DDBJ databases">
        <title>The Genome Sequence of Cryptococcus dejecticola CBS10117.</title>
        <authorList>
            <consortium name="The Broad Institute Genome Sequencing Platform"/>
            <person name="Cuomo C."/>
            <person name="Litvintseva A."/>
            <person name="Chen Y."/>
            <person name="Heitman J."/>
            <person name="Sun S."/>
            <person name="Springer D."/>
            <person name="Dromer F."/>
            <person name="Young S.K."/>
            <person name="Zeng Q."/>
            <person name="Gargeya S."/>
            <person name="Fitzgerald M."/>
            <person name="Abouelleil A."/>
            <person name="Alvarado L."/>
            <person name="Berlin A.M."/>
            <person name="Chapman S.B."/>
            <person name="Dewar J."/>
            <person name="Goldberg J."/>
            <person name="Griggs A."/>
            <person name="Gujja S."/>
            <person name="Hansen M."/>
            <person name="Howarth C."/>
            <person name="Imamovic A."/>
            <person name="Larimer J."/>
            <person name="McCowan C."/>
            <person name="Murphy C."/>
            <person name="Pearson M."/>
            <person name="Priest M."/>
            <person name="Roberts A."/>
            <person name="Saif S."/>
            <person name="Shea T."/>
            <person name="Sykes S."/>
            <person name="Wortman J."/>
            <person name="Nusbaum C."/>
            <person name="Birren B."/>
        </authorList>
    </citation>
    <scope>NUCLEOTIDE SEQUENCE [LARGE SCALE GENOMIC DNA]</scope>
    <source>
        <strain evidence="2">CBS 10117</strain>
    </source>
</reference>
<feature type="region of interest" description="Disordered" evidence="1">
    <location>
        <begin position="312"/>
        <end position="358"/>
    </location>
</feature>
<dbReference type="STRING" id="1296121.A0A1A6AG85"/>